<protein>
    <submittedName>
        <fullName evidence="1">Uncharacterized protein</fullName>
    </submittedName>
</protein>
<comment type="caution">
    <text evidence="1">The sequence shown here is derived from an EMBL/GenBank/DDBJ whole genome shotgun (WGS) entry which is preliminary data.</text>
</comment>
<accession>A0ABC8QXJ8</accession>
<reference evidence="1 2" key="1">
    <citation type="submission" date="2024-02" db="EMBL/GenBank/DDBJ databases">
        <authorList>
            <person name="Vignale AGUSTIN F."/>
            <person name="Sosa J E."/>
            <person name="Modenutti C."/>
        </authorList>
    </citation>
    <scope>NUCLEOTIDE SEQUENCE [LARGE SCALE GENOMIC DNA]</scope>
</reference>
<proteinExistence type="predicted"/>
<name>A0ABC8QXJ8_9AQUA</name>
<keyword evidence="2" id="KW-1185">Reference proteome</keyword>
<gene>
    <name evidence="1" type="ORF">ILEXP_LOCUS1966</name>
</gene>
<dbReference type="EMBL" id="CAUOFW020000688">
    <property type="protein sequence ID" value="CAK9135043.1"/>
    <property type="molecule type" value="Genomic_DNA"/>
</dbReference>
<sequence length="142" mass="15926">MLPKLSLIREYKISHSGVGWCLKFWKMMEACIEFSTKPCFEGRFDGLVASGETAEKWCARARRFQLGLGVRLMGDQDSIGCGSSLLNVLFEFIGQVCDGFIQNNKGDFAVNAAANQDLRNHTVNTKYEVRILLDNEALNAIR</sequence>
<organism evidence="1 2">
    <name type="scientific">Ilex paraguariensis</name>
    <name type="common">yerba mate</name>
    <dbReference type="NCBI Taxonomy" id="185542"/>
    <lineage>
        <taxon>Eukaryota</taxon>
        <taxon>Viridiplantae</taxon>
        <taxon>Streptophyta</taxon>
        <taxon>Embryophyta</taxon>
        <taxon>Tracheophyta</taxon>
        <taxon>Spermatophyta</taxon>
        <taxon>Magnoliopsida</taxon>
        <taxon>eudicotyledons</taxon>
        <taxon>Gunneridae</taxon>
        <taxon>Pentapetalae</taxon>
        <taxon>asterids</taxon>
        <taxon>campanulids</taxon>
        <taxon>Aquifoliales</taxon>
        <taxon>Aquifoliaceae</taxon>
        <taxon>Ilex</taxon>
    </lineage>
</organism>
<dbReference type="Proteomes" id="UP001642360">
    <property type="component" value="Unassembled WGS sequence"/>
</dbReference>
<evidence type="ECO:0000313" key="2">
    <source>
        <dbReference type="Proteomes" id="UP001642360"/>
    </source>
</evidence>
<evidence type="ECO:0000313" key="1">
    <source>
        <dbReference type="EMBL" id="CAK9135043.1"/>
    </source>
</evidence>
<dbReference type="AlphaFoldDB" id="A0ABC8QXJ8"/>